<dbReference type="Proteomes" id="UP001385951">
    <property type="component" value="Unassembled WGS sequence"/>
</dbReference>
<evidence type="ECO:0000259" key="7">
    <source>
        <dbReference type="PROSITE" id="PS51194"/>
    </source>
</evidence>
<feature type="domain" description="Helicase ATP-binding" evidence="6">
    <location>
        <begin position="284"/>
        <end position="475"/>
    </location>
</feature>
<dbReference type="InterPro" id="IPR057842">
    <property type="entry name" value="WH_MER3"/>
</dbReference>
<dbReference type="PROSITE" id="PS51194">
    <property type="entry name" value="HELICASE_CTER"/>
    <property type="match status" value="1"/>
</dbReference>
<dbReference type="SMART" id="SM00973">
    <property type="entry name" value="Sec63"/>
    <property type="match status" value="1"/>
</dbReference>
<feature type="region of interest" description="Disordered" evidence="5">
    <location>
        <begin position="1"/>
        <end position="27"/>
    </location>
</feature>
<feature type="compositionally biased region" description="Polar residues" evidence="5">
    <location>
        <begin position="136"/>
        <end position="151"/>
    </location>
</feature>
<dbReference type="CDD" id="cd18795">
    <property type="entry name" value="SF2_C_Ski2"/>
    <property type="match status" value="1"/>
</dbReference>
<dbReference type="InterPro" id="IPR035892">
    <property type="entry name" value="C2_domain_sf"/>
</dbReference>
<feature type="compositionally biased region" description="Basic and acidic residues" evidence="5">
    <location>
        <begin position="7"/>
        <end position="27"/>
    </location>
</feature>
<comment type="caution">
    <text evidence="8">The sequence shown here is derived from an EMBL/GenBank/DDBJ whole genome shotgun (WGS) entry which is preliminary data.</text>
</comment>
<dbReference type="Pfam" id="PF00271">
    <property type="entry name" value="Helicase_C"/>
    <property type="match status" value="1"/>
</dbReference>
<dbReference type="PANTHER" id="PTHR47961">
    <property type="entry name" value="DNA POLYMERASE THETA, PUTATIVE (AFU_ORTHOLOGUE AFUA_1G05260)-RELATED"/>
    <property type="match status" value="1"/>
</dbReference>
<keyword evidence="1" id="KW-0547">Nucleotide-binding</keyword>
<dbReference type="EMBL" id="JASBNA010000001">
    <property type="protein sequence ID" value="KAK7695498.1"/>
    <property type="molecule type" value="Genomic_DNA"/>
</dbReference>
<dbReference type="SMART" id="SM00490">
    <property type="entry name" value="HELICc"/>
    <property type="match status" value="1"/>
</dbReference>
<evidence type="ECO:0000259" key="6">
    <source>
        <dbReference type="PROSITE" id="PS51192"/>
    </source>
</evidence>
<reference evidence="8 9" key="1">
    <citation type="submission" date="2022-09" db="EMBL/GenBank/DDBJ databases">
        <authorList>
            <person name="Palmer J.M."/>
        </authorList>
    </citation>
    <scope>NUCLEOTIDE SEQUENCE [LARGE SCALE GENOMIC DNA]</scope>
    <source>
        <strain evidence="8 9">DSM 7382</strain>
    </source>
</reference>
<dbReference type="Gene3D" id="1.10.10.10">
    <property type="entry name" value="Winged helix-like DNA-binding domain superfamily/Winged helix DNA-binding domain"/>
    <property type="match status" value="1"/>
</dbReference>
<evidence type="ECO:0000256" key="2">
    <source>
        <dbReference type="ARBA" id="ARBA00022801"/>
    </source>
</evidence>
<dbReference type="CDD" id="cd18020">
    <property type="entry name" value="DEXHc_ASCC3_1"/>
    <property type="match status" value="1"/>
</dbReference>
<dbReference type="InterPro" id="IPR001650">
    <property type="entry name" value="Helicase_C-like"/>
</dbReference>
<dbReference type="Gene3D" id="2.60.40.150">
    <property type="entry name" value="C2 domain"/>
    <property type="match status" value="1"/>
</dbReference>
<dbReference type="SMART" id="SM00487">
    <property type="entry name" value="DEXDc"/>
    <property type="match status" value="2"/>
</dbReference>
<evidence type="ECO:0000313" key="9">
    <source>
        <dbReference type="Proteomes" id="UP001385951"/>
    </source>
</evidence>
<keyword evidence="2" id="KW-0378">Hydrolase</keyword>
<dbReference type="PROSITE" id="PS51192">
    <property type="entry name" value="HELICASE_ATP_BIND_1"/>
    <property type="match status" value="2"/>
</dbReference>
<accession>A0AAW0GQ26</accession>
<evidence type="ECO:0000256" key="1">
    <source>
        <dbReference type="ARBA" id="ARBA00022741"/>
    </source>
</evidence>
<evidence type="ECO:0000256" key="4">
    <source>
        <dbReference type="ARBA" id="ARBA00022840"/>
    </source>
</evidence>
<evidence type="ECO:0000256" key="3">
    <source>
        <dbReference type="ARBA" id="ARBA00022806"/>
    </source>
</evidence>
<dbReference type="Pfam" id="PF00270">
    <property type="entry name" value="DEAD"/>
    <property type="match status" value="2"/>
</dbReference>
<dbReference type="GO" id="GO:0004386">
    <property type="term" value="F:helicase activity"/>
    <property type="evidence" value="ECO:0007669"/>
    <property type="project" value="UniProtKB-KW"/>
</dbReference>
<dbReference type="InterPro" id="IPR014001">
    <property type="entry name" value="Helicase_ATP-bd"/>
</dbReference>
<keyword evidence="4" id="KW-0067">ATP-binding</keyword>
<dbReference type="InterPro" id="IPR011545">
    <property type="entry name" value="DEAD/DEAH_box_helicase_dom"/>
</dbReference>
<dbReference type="FunFam" id="3.40.50.300:FF:000062">
    <property type="entry name" value="U5 small nuclear ribonucleoprotein helicase"/>
    <property type="match status" value="1"/>
</dbReference>
<evidence type="ECO:0000256" key="5">
    <source>
        <dbReference type="SAM" id="MobiDB-lite"/>
    </source>
</evidence>
<evidence type="ECO:0000313" key="8">
    <source>
        <dbReference type="EMBL" id="KAK7695498.1"/>
    </source>
</evidence>
<dbReference type="GO" id="GO:0016787">
    <property type="term" value="F:hydrolase activity"/>
    <property type="evidence" value="ECO:0007669"/>
    <property type="project" value="UniProtKB-KW"/>
</dbReference>
<sequence>MSSTFAKHLEYLTRSQDESADRDKGAVEEWSKFASNLKPSDPVTQEYETSDAEDEYDSVLNVYEAGRSSSIQASPIMAKLLSKPGGETLLQSLHALISSNTPNDELSEELVEMIGFDEIELAMGILNERKSITNEISQHLQASSQPSSQMKGSEPVQPNAKNDKLHLNPEAARQRIEETLKANAARPLFTGTAQQAPEILPHVYTSSSLVQGNVLSHTGTKFMLPIGTIRVQEEEYEEVTIPPSRPVPPKSNERLITVAELDPLAKDSFPGYTSLNRIQSIVYPTAYRSNENMLICAPTGAGKTDVAMLSVLRVLDQYRNTSDTTVPLAGTIDRDKFKIIYVAPMKALASEIVRKLGKRLKWLSIKVRELTGDMQLTKSEIAETQIIVTTPEKWDVVTRKPTGEGELASQVKLLIIDEVHLLNDERGAVIETIVARTLRQVESNQSVIRIVGLSATLPNYIDVADFLRVNRHTGLFYFDSSFRPVPLEQHFIGIKGKAGSPQSRKNLDHVTYEKVAELVKEGHQVMVFVHARKETVKTAEALKEAAMTEGIIDEFSSIDHPQFDFFKRDIGKSRNKEMKQLFEHGFGIHHAGMLREDRNMMERMFEARAIKVLCCTATLAWGVNLPAHAVIIKGTQVYDSSKGSFTDLSVLDVLQVFGRAGRPGMETSGVGYICTTEDKLTHYLDAVTSQTPIESRFTAGMIDSLNAEIALGTVASIRDGVQWLCYTYLWVRMRKNPFQYGLSHNDLVNDPTLVGKCRQLVIEAASRLAAPDIRMIAFDRTDESLVITDLGRIAAKYYIRYASIEIFNQMFRPILSEADVLAMLSKSTEFDQIQVRDTETKELELMRKVVPCKVKGIDTSADKVNILLQGYISNMRPEDFALVSDQAYAAQNGGRIIRALLEIAITRKWARASAVLMGMSKAIEKRLWPFDQPLKQFSLKADVFHKLEQYADDYTVAELASMSAAELGELVHLNEHHGTAIRNAAKQFPTVALSYELRPLGYDVLKIAVKISRRFNWSTKIHGSVEPFWLWVEDHEAITILQLSHLIFRQTTDTLDVDFIISIPEGERPPSVTIRFVSDRWMGAEDELVVPFDSLVMPTASESHTPRLDIPFLPLSVLHDSVLENFFGRHVSSLNAIQSQIFWSSVNTRQHGLICAPTGCGKSLIGQFVIWRTLDTSEPSSWALIVVPRRSKAVELLADLRPVSRVKDIPVELLAPESDFKNHKGKHIVVATASSMLSALTKIRSKNDGRKLQGLRLVVCENLELLDATYELAVSTLLHVTQTQPTRFFGLSNSLNDAADLAAWLNVPPLGLHSFRASDRDQSLAMSTQTFTIPQSAALFKAMTKPAHSAIAATPGEHAIVFVPSRGQCKPIARDLITQCVLESETDKGYLPDGVDPHHLEYLMSKIEDISLVEFMTRGIGFYYEGMTNSDRARTLELYADGIIRVLTVPHDSCWTLPVRAATVVVMGTQYLHLAPGGDERHFRDYRLEELVHMQGRAVRHHGSGGHFYLFCQAEAKDTITRFLHDGLPLESQAIGTRRLEKVV</sequence>
<evidence type="ECO:0008006" key="10">
    <source>
        <dbReference type="Google" id="ProtNLM"/>
    </source>
</evidence>
<dbReference type="InterPro" id="IPR050474">
    <property type="entry name" value="Hel308_SKI2-like"/>
</dbReference>
<dbReference type="InterPro" id="IPR027417">
    <property type="entry name" value="P-loop_NTPase"/>
</dbReference>
<dbReference type="Gene3D" id="1.10.150.20">
    <property type="entry name" value="5' to 3' exonuclease, C-terminal subdomain"/>
    <property type="match status" value="1"/>
</dbReference>
<dbReference type="PANTHER" id="PTHR47961:SF13">
    <property type="entry name" value="ACTIVATING SIGNAL COINTEGRATOR 1 COMPLEX SUBUNIT 3"/>
    <property type="match status" value="1"/>
</dbReference>
<keyword evidence="3" id="KW-0347">Helicase</keyword>
<proteinExistence type="predicted"/>
<dbReference type="Pfam" id="PF23445">
    <property type="entry name" value="WHD_SNRNP200"/>
    <property type="match status" value="1"/>
</dbReference>
<dbReference type="Gene3D" id="3.40.50.300">
    <property type="entry name" value="P-loop containing nucleotide triphosphate hydrolases"/>
    <property type="match status" value="4"/>
</dbReference>
<dbReference type="GO" id="GO:0003676">
    <property type="term" value="F:nucleic acid binding"/>
    <property type="evidence" value="ECO:0007669"/>
    <property type="project" value="InterPro"/>
</dbReference>
<dbReference type="Pfam" id="PF02889">
    <property type="entry name" value="Sec63"/>
    <property type="match status" value="1"/>
</dbReference>
<dbReference type="FunFam" id="3.40.50.300:FF:000102">
    <property type="entry name" value="RNA helicase, activating signal cointegrator 1"/>
    <property type="match status" value="1"/>
</dbReference>
<dbReference type="SUPFAM" id="SSF52540">
    <property type="entry name" value="P-loop containing nucleoside triphosphate hydrolases"/>
    <property type="match status" value="3"/>
</dbReference>
<keyword evidence="9" id="KW-1185">Reference proteome</keyword>
<organism evidence="8 9">
    <name type="scientific">Cerrena zonata</name>
    <dbReference type="NCBI Taxonomy" id="2478898"/>
    <lineage>
        <taxon>Eukaryota</taxon>
        <taxon>Fungi</taxon>
        <taxon>Dikarya</taxon>
        <taxon>Basidiomycota</taxon>
        <taxon>Agaricomycotina</taxon>
        <taxon>Agaricomycetes</taxon>
        <taxon>Polyporales</taxon>
        <taxon>Cerrenaceae</taxon>
        <taxon>Cerrena</taxon>
    </lineage>
</organism>
<dbReference type="InterPro" id="IPR003593">
    <property type="entry name" value="AAA+_ATPase"/>
</dbReference>
<dbReference type="FunFam" id="1.10.3380.10:FF:000001">
    <property type="entry name" value="U5 small nuclear ribonucleoprotein helicase"/>
    <property type="match status" value="1"/>
</dbReference>
<dbReference type="InterPro" id="IPR004179">
    <property type="entry name" value="Sec63-dom"/>
</dbReference>
<dbReference type="FunFam" id="1.10.10.10:FF:000024">
    <property type="entry name" value="U5 small nuclear ribonucleoprotein helicase"/>
    <property type="match status" value="1"/>
</dbReference>
<protein>
    <recommendedName>
        <fullName evidence="10">Activating signal cointegrator 1 complex subunit 3</fullName>
    </recommendedName>
</protein>
<feature type="region of interest" description="Disordered" evidence="5">
    <location>
        <begin position="136"/>
        <end position="165"/>
    </location>
</feature>
<dbReference type="InterPro" id="IPR036388">
    <property type="entry name" value="WH-like_DNA-bd_sf"/>
</dbReference>
<feature type="domain" description="Helicase C-terminal" evidence="7">
    <location>
        <begin position="511"/>
        <end position="709"/>
    </location>
</feature>
<feature type="domain" description="Helicase ATP-binding" evidence="6">
    <location>
        <begin position="1143"/>
        <end position="1313"/>
    </location>
</feature>
<name>A0AAW0GQ26_9APHY</name>
<dbReference type="Gene3D" id="1.10.3380.10">
    <property type="entry name" value="Sec63 N-terminal domain-like domain"/>
    <property type="match status" value="1"/>
</dbReference>
<dbReference type="GO" id="GO:0005524">
    <property type="term" value="F:ATP binding"/>
    <property type="evidence" value="ECO:0007669"/>
    <property type="project" value="UniProtKB-KW"/>
</dbReference>
<dbReference type="SUPFAM" id="SSF158702">
    <property type="entry name" value="Sec63 N-terminal domain-like"/>
    <property type="match status" value="1"/>
</dbReference>
<gene>
    <name evidence="8" type="ORF">QCA50_000134</name>
</gene>
<dbReference type="SMART" id="SM00382">
    <property type="entry name" value="AAA"/>
    <property type="match status" value="2"/>
</dbReference>